<evidence type="ECO:0000313" key="3">
    <source>
        <dbReference type="Proteomes" id="UP000248340"/>
    </source>
</evidence>
<gene>
    <name evidence="2" type="ORF">BO82DRAFT_369356</name>
</gene>
<dbReference type="VEuPathDB" id="FungiDB:BO82DRAFT_369356"/>
<dbReference type="OrthoDB" id="4471293at2759"/>
<dbReference type="GeneID" id="37139904"/>
<dbReference type="EMBL" id="KZ821758">
    <property type="protein sequence ID" value="PYH76403.1"/>
    <property type="molecule type" value="Genomic_DNA"/>
</dbReference>
<feature type="region of interest" description="Disordered" evidence="1">
    <location>
        <begin position="1"/>
        <end position="32"/>
    </location>
</feature>
<accession>A0A319CCN1</accession>
<protein>
    <submittedName>
        <fullName evidence="2">Uncharacterized protein</fullName>
    </submittedName>
</protein>
<evidence type="ECO:0000256" key="1">
    <source>
        <dbReference type="SAM" id="MobiDB-lite"/>
    </source>
</evidence>
<keyword evidence="3" id="KW-1185">Reference proteome</keyword>
<reference evidence="2 3" key="1">
    <citation type="submission" date="2016-12" db="EMBL/GenBank/DDBJ databases">
        <title>The genomes of Aspergillus section Nigri reveals drivers in fungal speciation.</title>
        <authorList>
            <consortium name="DOE Joint Genome Institute"/>
            <person name="Vesth T.C."/>
            <person name="Nybo J."/>
            <person name="Theobald S."/>
            <person name="Brandl J."/>
            <person name="Frisvad J.C."/>
            <person name="Nielsen K.F."/>
            <person name="Lyhne E.K."/>
            <person name="Kogle M.E."/>
            <person name="Kuo A."/>
            <person name="Riley R."/>
            <person name="Clum A."/>
            <person name="Nolan M."/>
            <person name="Lipzen A."/>
            <person name="Salamov A."/>
            <person name="Henrissat B."/>
            <person name="Wiebenga A."/>
            <person name="De Vries R.P."/>
            <person name="Grigoriev I.V."/>
            <person name="Mortensen U.H."/>
            <person name="Andersen M.R."/>
            <person name="Baker S.E."/>
        </authorList>
    </citation>
    <scope>NUCLEOTIDE SEQUENCE [LARGE SCALE GENOMIC DNA]</scope>
    <source>
        <strain evidence="2 3">CBS 121591</strain>
    </source>
</reference>
<sequence length="248" mass="27992">MSEYVHTTSKSETGSEKDEGEDEEKETVILDPDFYPPSASSKAVSSYLNFHGSVVGFYYPRRMELKNGATLPALTNVEEIALGTQSNEMPSSVSGTINEQLIAYFVARAIEFESQNRPPEYCDGLRLSDFGCNIITQCPNTNMWNTKRSRMLLCFGSMSDIISMDAFNEIVGYQSRCMSSRKIHAPLFYTPLASTSLRWAFKRSGQVYTTEFNVVMGLDVDLVIGWRSMRKLELYRAVPLLAWRMCAP</sequence>
<proteinExistence type="predicted"/>
<dbReference type="RefSeq" id="XP_025486603.1">
    <property type="nucleotide sequence ID" value="XM_025637163.1"/>
</dbReference>
<organism evidence="2 3">
    <name type="scientific">Aspergillus uvarum CBS 121591</name>
    <dbReference type="NCBI Taxonomy" id="1448315"/>
    <lineage>
        <taxon>Eukaryota</taxon>
        <taxon>Fungi</taxon>
        <taxon>Dikarya</taxon>
        <taxon>Ascomycota</taxon>
        <taxon>Pezizomycotina</taxon>
        <taxon>Eurotiomycetes</taxon>
        <taxon>Eurotiomycetidae</taxon>
        <taxon>Eurotiales</taxon>
        <taxon>Aspergillaceae</taxon>
        <taxon>Aspergillus</taxon>
        <taxon>Aspergillus subgen. Circumdati</taxon>
    </lineage>
</organism>
<name>A0A319CCN1_9EURO</name>
<dbReference type="Proteomes" id="UP000248340">
    <property type="component" value="Unassembled WGS sequence"/>
</dbReference>
<dbReference type="AlphaFoldDB" id="A0A319CCN1"/>
<evidence type="ECO:0000313" key="2">
    <source>
        <dbReference type="EMBL" id="PYH76403.1"/>
    </source>
</evidence>